<gene>
    <name evidence="1" type="ORF">L3X38_009249</name>
</gene>
<evidence type="ECO:0000313" key="1">
    <source>
        <dbReference type="EMBL" id="KAI5356354.1"/>
    </source>
</evidence>
<accession>A0AAD4ZY14</accession>
<name>A0AAD4ZY14_PRUDU</name>
<sequence length="108" mass="12665">MNVDDVEKQVDKFDDTDFVLWKSQIIDYLNFKKLTAPSAGKEPDGKSKEDWKELDKMTLELVDKSSIFFQAFEIFYKRFSQLSLESGHVVEDGLEGRKYWIFCNLLVV</sequence>
<keyword evidence="2" id="KW-1185">Reference proteome</keyword>
<evidence type="ECO:0000313" key="2">
    <source>
        <dbReference type="Proteomes" id="UP001054821"/>
    </source>
</evidence>
<reference evidence="1 2" key="1">
    <citation type="journal article" date="2022" name="G3 (Bethesda)">
        <title>Whole-genome sequence and methylome profiling of the almond [Prunus dulcis (Mill.) D.A. Webb] cultivar 'Nonpareil'.</title>
        <authorList>
            <person name="D'Amico-Willman K.M."/>
            <person name="Ouma W.Z."/>
            <person name="Meulia T."/>
            <person name="Sideli G.M."/>
            <person name="Gradziel T.M."/>
            <person name="Fresnedo-Ramirez J."/>
        </authorList>
    </citation>
    <scope>NUCLEOTIDE SEQUENCE [LARGE SCALE GENOMIC DNA]</scope>
    <source>
        <strain evidence="1">Clone GOH B32 T37-40</strain>
    </source>
</reference>
<dbReference type="AlphaFoldDB" id="A0AAD4ZY14"/>
<dbReference type="EMBL" id="JAJFAZ020000001">
    <property type="protein sequence ID" value="KAI5356354.1"/>
    <property type="molecule type" value="Genomic_DNA"/>
</dbReference>
<organism evidence="1 2">
    <name type="scientific">Prunus dulcis</name>
    <name type="common">Almond</name>
    <name type="synonym">Amygdalus dulcis</name>
    <dbReference type="NCBI Taxonomy" id="3755"/>
    <lineage>
        <taxon>Eukaryota</taxon>
        <taxon>Viridiplantae</taxon>
        <taxon>Streptophyta</taxon>
        <taxon>Embryophyta</taxon>
        <taxon>Tracheophyta</taxon>
        <taxon>Spermatophyta</taxon>
        <taxon>Magnoliopsida</taxon>
        <taxon>eudicotyledons</taxon>
        <taxon>Gunneridae</taxon>
        <taxon>Pentapetalae</taxon>
        <taxon>rosids</taxon>
        <taxon>fabids</taxon>
        <taxon>Rosales</taxon>
        <taxon>Rosaceae</taxon>
        <taxon>Amygdaloideae</taxon>
        <taxon>Amygdaleae</taxon>
        <taxon>Prunus</taxon>
    </lineage>
</organism>
<comment type="caution">
    <text evidence="1">The sequence shown here is derived from an EMBL/GenBank/DDBJ whole genome shotgun (WGS) entry which is preliminary data.</text>
</comment>
<dbReference type="Proteomes" id="UP001054821">
    <property type="component" value="Chromosome 1"/>
</dbReference>
<protein>
    <submittedName>
        <fullName evidence="1">Uncharacterized protein</fullName>
    </submittedName>
</protein>
<proteinExistence type="predicted"/>